<protein>
    <submittedName>
        <fullName evidence="4">Uncharacterized protein</fullName>
    </submittedName>
</protein>
<dbReference type="Proteomes" id="UP000837857">
    <property type="component" value="Chromosome 23"/>
</dbReference>
<feature type="transmembrane region" description="Helical" evidence="2">
    <location>
        <begin position="123"/>
        <end position="143"/>
    </location>
</feature>
<name>A0ABN8IIN8_9NEOP</name>
<organism evidence="4 5">
    <name type="scientific">Iphiclides podalirius</name>
    <name type="common">scarce swallowtail</name>
    <dbReference type="NCBI Taxonomy" id="110791"/>
    <lineage>
        <taxon>Eukaryota</taxon>
        <taxon>Metazoa</taxon>
        <taxon>Ecdysozoa</taxon>
        <taxon>Arthropoda</taxon>
        <taxon>Hexapoda</taxon>
        <taxon>Insecta</taxon>
        <taxon>Pterygota</taxon>
        <taxon>Neoptera</taxon>
        <taxon>Endopterygota</taxon>
        <taxon>Lepidoptera</taxon>
        <taxon>Glossata</taxon>
        <taxon>Ditrysia</taxon>
        <taxon>Papilionoidea</taxon>
        <taxon>Papilionidae</taxon>
        <taxon>Papilioninae</taxon>
        <taxon>Iphiclides</taxon>
    </lineage>
</organism>
<keyword evidence="5" id="KW-1185">Reference proteome</keyword>
<feature type="non-terminal residue" evidence="4">
    <location>
        <position position="206"/>
    </location>
</feature>
<evidence type="ECO:0000256" key="3">
    <source>
        <dbReference type="SAM" id="SignalP"/>
    </source>
</evidence>
<keyword evidence="2" id="KW-0472">Membrane</keyword>
<feature type="compositionally biased region" description="Basic and acidic residues" evidence="1">
    <location>
        <begin position="190"/>
        <end position="206"/>
    </location>
</feature>
<keyword evidence="3" id="KW-0732">Signal</keyword>
<dbReference type="EMBL" id="OW152835">
    <property type="protein sequence ID" value="CAH2056640.1"/>
    <property type="molecule type" value="Genomic_DNA"/>
</dbReference>
<keyword evidence="2" id="KW-1133">Transmembrane helix</keyword>
<evidence type="ECO:0000256" key="1">
    <source>
        <dbReference type="SAM" id="MobiDB-lite"/>
    </source>
</evidence>
<feature type="transmembrane region" description="Helical" evidence="2">
    <location>
        <begin position="96"/>
        <end position="117"/>
    </location>
</feature>
<proteinExistence type="predicted"/>
<feature type="region of interest" description="Disordered" evidence="1">
    <location>
        <begin position="182"/>
        <end position="206"/>
    </location>
</feature>
<gene>
    <name evidence="4" type="ORF">IPOD504_LOCUS9812</name>
</gene>
<reference evidence="4" key="1">
    <citation type="submission" date="2022-03" db="EMBL/GenBank/DDBJ databases">
        <authorList>
            <person name="Martin H S."/>
        </authorList>
    </citation>
    <scope>NUCLEOTIDE SEQUENCE</scope>
</reference>
<feature type="chain" id="PRO_5045823218" evidence="3">
    <location>
        <begin position="23"/>
        <end position="206"/>
    </location>
</feature>
<accession>A0ABN8IIN8</accession>
<feature type="signal peptide" evidence="3">
    <location>
        <begin position="1"/>
        <end position="22"/>
    </location>
</feature>
<evidence type="ECO:0000313" key="4">
    <source>
        <dbReference type="EMBL" id="CAH2056640.1"/>
    </source>
</evidence>
<evidence type="ECO:0000313" key="5">
    <source>
        <dbReference type="Proteomes" id="UP000837857"/>
    </source>
</evidence>
<sequence length="206" mass="23321">MRAKIHILIFLICCDTFGNCNGDADNKELRSLTSNLEEKLEMKLQEYVVSAARWLEAINDRHLGESQLGRLMHYNEIKPKLDFTSRKDRSVKKMSMGMMPLVFHVGATSTWMLITSLMAAKSVAIGIALLVFKIAVSSARYVAWPSEQVASFFTALKSKHTGHHHHDWSYSPHYEHHGAPAGPEPWLPRAEWEGEEGIRHSEEPPA</sequence>
<evidence type="ECO:0000256" key="2">
    <source>
        <dbReference type="SAM" id="Phobius"/>
    </source>
</evidence>
<keyword evidence="2" id="KW-0812">Transmembrane</keyword>